<dbReference type="Proteomes" id="UP001519362">
    <property type="component" value="Unassembled WGS sequence"/>
</dbReference>
<dbReference type="InterPro" id="IPR028082">
    <property type="entry name" value="Peripla_BP_I"/>
</dbReference>
<dbReference type="InterPro" id="IPR018356">
    <property type="entry name" value="Tscrpt_reg_HTH_DeoR_CS"/>
</dbReference>
<dbReference type="Pfam" id="PF08220">
    <property type="entry name" value="HTH_DeoR"/>
    <property type="match status" value="1"/>
</dbReference>
<organism evidence="5 6">
    <name type="scientific">Microbacterium amylolyticum</name>
    <dbReference type="NCBI Taxonomy" id="936337"/>
    <lineage>
        <taxon>Bacteria</taxon>
        <taxon>Bacillati</taxon>
        <taxon>Actinomycetota</taxon>
        <taxon>Actinomycetes</taxon>
        <taxon>Micrococcales</taxon>
        <taxon>Microbacteriaceae</taxon>
        <taxon>Microbacterium</taxon>
    </lineage>
</organism>
<reference evidence="5 6" key="1">
    <citation type="submission" date="2021-03" db="EMBL/GenBank/DDBJ databases">
        <title>Sequencing the genomes of 1000 actinobacteria strains.</title>
        <authorList>
            <person name="Klenk H.-P."/>
        </authorList>
    </citation>
    <scope>NUCLEOTIDE SEQUENCE [LARGE SCALE GENOMIC DNA]</scope>
    <source>
        <strain evidence="5 6">DSM 24221</strain>
    </source>
</reference>
<evidence type="ECO:0000313" key="5">
    <source>
        <dbReference type="EMBL" id="MBP2436374.1"/>
    </source>
</evidence>
<dbReference type="CDD" id="cd06267">
    <property type="entry name" value="PBP1_LacI_sugar_binding-like"/>
    <property type="match status" value="1"/>
</dbReference>
<dbReference type="InterPro" id="IPR036388">
    <property type="entry name" value="WH-like_DNA-bd_sf"/>
</dbReference>
<dbReference type="Gene3D" id="1.10.10.10">
    <property type="entry name" value="Winged helix-like DNA-binding domain superfamily/Winged helix DNA-binding domain"/>
    <property type="match status" value="1"/>
</dbReference>
<evidence type="ECO:0000256" key="1">
    <source>
        <dbReference type="ARBA" id="ARBA00023015"/>
    </source>
</evidence>
<evidence type="ECO:0000256" key="2">
    <source>
        <dbReference type="ARBA" id="ARBA00023125"/>
    </source>
</evidence>
<sequence length="365" mass="38749">MTDSSSPLATSRRSRILRMLADDGAVRNAHLADILDVSPVTLRRDLQQMEVEGLLVRVHGGAVPPPAGIPSAASLSHPHPGTRTIGVLVPSLDFYWPRVIRGMSREAESRGISLLVRGTSYGLQDERPVLERMRETEGVSGFVVAPNTDASHSADVISWLHGSGLPFVFAEREAVARETGAPVDSVVTDHALGAVLAVRHLASLGHRRLGLVLTHSSPTSRKIVAGWRAACTELELAQGDVIARMLPDRADSGFFAAVGNVIDTVLEAEATGLLVHSDREAMAIVDVANARGLSIPGDLSIVAYDDEVAEMFTPPLTAVAPPRAHLGRSALDLLVQRIAAPDRPSHQVTVAPALNVRSSTARQAG</sequence>
<comment type="caution">
    <text evidence="5">The sequence shown here is derived from an EMBL/GenBank/DDBJ whole genome shotgun (WGS) entry which is preliminary data.</text>
</comment>
<dbReference type="InterPro" id="IPR046335">
    <property type="entry name" value="LacI/GalR-like_sensor"/>
</dbReference>
<proteinExistence type="predicted"/>
<dbReference type="InterPro" id="IPR036390">
    <property type="entry name" value="WH_DNA-bd_sf"/>
</dbReference>
<feature type="domain" description="HTH deoR-type" evidence="4">
    <location>
        <begin position="9"/>
        <end position="64"/>
    </location>
</feature>
<dbReference type="SUPFAM" id="SSF53822">
    <property type="entry name" value="Periplasmic binding protein-like I"/>
    <property type="match status" value="1"/>
</dbReference>
<dbReference type="PANTHER" id="PTHR30146:SF155">
    <property type="entry name" value="ALANINE RACEMASE"/>
    <property type="match status" value="1"/>
</dbReference>
<dbReference type="Gene3D" id="3.40.50.2300">
    <property type="match status" value="2"/>
</dbReference>
<evidence type="ECO:0000259" key="4">
    <source>
        <dbReference type="PROSITE" id="PS51000"/>
    </source>
</evidence>
<dbReference type="EMBL" id="JAGIOL010000001">
    <property type="protein sequence ID" value="MBP2436374.1"/>
    <property type="molecule type" value="Genomic_DNA"/>
</dbReference>
<dbReference type="InterPro" id="IPR001034">
    <property type="entry name" value="DeoR_HTH"/>
</dbReference>
<keyword evidence="1" id="KW-0805">Transcription regulation</keyword>
<evidence type="ECO:0000313" key="6">
    <source>
        <dbReference type="Proteomes" id="UP001519362"/>
    </source>
</evidence>
<gene>
    <name evidence="5" type="ORF">JOF34_000960</name>
</gene>
<dbReference type="Pfam" id="PF13377">
    <property type="entry name" value="Peripla_BP_3"/>
    <property type="match status" value="1"/>
</dbReference>
<dbReference type="PANTHER" id="PTHR30146">
    <property type="entry name" value="LACI-RELATED TRANSCRIPTIONAL REPRESSOR"/>
    <property type="match status" value="1"/>
</dbReference>
<dbReference type="SMART" id="SM00420">
    <property type="entry name" value="HTH_DEOR"/>
    <property type="match status" value="1"/>
</dbReference>
<keyword evidence="2 5" id="KW-0238">DNA-binding</keyword>
<dbReference type="RefSeq" id="WP_165136559.1">
    <property type="nucleotide sequence ID" value="NZ_CP049253.1"/>
</dbReference>
<dbReference type="SUPFAM" id="SSF46785">
    <property type="entry name" value="Winged helix' DNA-binding domain"/>
    <property type="match status" value="1"/>
</dbReference>
<keyword evidence="3" id="KW-0804">Transcription</keyword>
<name>A0ABS4ZGG9_9MICO</name>
<protein>
    <submittedName>
        <fullName evidence="5">DNA-binding LacI/PurR family transcriptional regulator</fullName>
    </submittedName>
</protein>
<evidence type="ECO:0000256" key="3">
    <source>
        <dbReference type="ARBA" id="ARBA00023163"/>
    </source>
</evidence>
<keyword evidence="6" id="KW-1185">Reference proteome</keyword>
<accession>A0ABS4ZGG9</accession>
<dbReference type="PRINTS" id="PR00037">
    <property type="entry name" value="HTHLACR"/>
</dbReference>
<dbReference type="PROSITE" id="PS00894">
    <property type="entry name" value="HTH_DEOR_1"/>
    <property type="match status" value="1"/>
</dbReference>
<dbReference type="GO" id="GO:0003677">
    <property type="term" value="F:DNA binding"/>
    <property type="evidence" value="ECO:0007669"/>
    <property type="project" value="UniProtKB-KW"/>
</dbReference>
<dbReference type="PROSITE" id="PS51000">
    <property type="entry name" value="HTH_DEOR_2"/>
    <property type="match status" value="1"/>
</dbReference>